<dbReference type="InterPro" id="IPR035901">
    <property type="entry name" value="GIY-YIG_endonuc_sf"/>
</dbReference>
<dbReference type="PROSITE" id="PS50164">
    <property type="entry name" value="GIY_YIG"/>
    <property type="match status" value="1"/>
</dbReference>
<comment type="similarity">
    <text evidence="1">Belongs to the UPF0213 family.</text>
</comment>
<dbReference type="Proteomes" id="UP000056450">
    <property type="component" value="Unassembled WGS sequence"/>
</dbReference>
<dbReference type="AlphaFoldDB" id="A0AAP1BYQ8"/>
<comment type="caution">
    <text evidence="4">The sequence shown here is derived from an EMBL/GenBank/DDBJ whole genome shotgun (WGS) entry which is preliminary data.</text>
</comment>
<dbReference type="EMBL" id="LOTQ01000056">
    <property type="protein sequence ID" value="KUZ98431.1"/>
    <property type="molecule type" value="Genomic_DNA"/>
</dbReference>
<protein>
    <submittedName>
        <fullName evidence="4">Excinuclease ABC subunit C</fullName>
    </submittedName>
</protein>
<dbReference type="SUPFAM" id="SSF82771">
    <property type="entry name" value="GIY-YIG endonuclease"/>
    <property type="match status" value="1"/>
</dbReference>
<accession>A0AAP1BYQ8</accession>
<name>A0AAP1BYQ8_9BURK</name>
<sequence>MSWFLYLIECADDSVYTGITTDVSARFDEHASGKGARYTRSRKPRAVLASFPLPDRSIASRAEYWVKRLTAAQKRELAAGIRTLDSVLPVGMSIAAHIDASGLPAGPRARKAQAKPMQAGDVAARAAETKRTAKNTAKAAKTGDERTTSGSAPTKAAKRVQSAPAPAKAKGATAAPRANTGDDAEARKTASRRTAAKQDKPAARAASKRTMQATGGKPAGNEHAGATPAPARRRTSPRATRAETVEAGGPVAATRGATRAPRTKAAPDSTPDAAAVRAPVRARKKASARAAARTKQNRAAS</sequence>
<dbReference type="Gene3D" id="3.40.1440.10">
    <property type="entry name" value="GIY-YIG endonuclease"/>
    <property type="match status" value="1"/>
</dbReference>
<evidence type="ECO:0000256" key="2">
    <source>
        <dbReference type="SAM" id="MobiDB-lite"/>
    </source>
</evidence>
<organism evidence="4 5">
    <name type="scientific">Burkholderia latens</name>
    <dbReference type="NCBI Taxonomy" id="488446"/>
    <lineage>
        <taxon>Bacteria</taxon>
        <taxon>Pseudomonadati</taxon>
        <taxon>Pseudomonadota</taxon>
        <taxon>Betaproteobacteria</taxon>
        <taxon>Burkholderiales</taxon>
        <taxon>Burkholderiaceae</taxon>
        <taxon>Burkholderia</taxon>
        <taxon>Burkholderia cepacia complex</taxon>
    </lineage>
</organism>
<dbReference type="InterPro" id="IPR000305">
    <property type="entry name" value="GIY-YIG_endonuc"/>
</dbReference>
<dbReference type="CDD" id="cd10456">
    <property type="entry name" value="GIY-YIG_UPF0213"/>
    <property type="match status" value="1"/>
</dbReference>
<evidence type="ECO:0000259" key="3">
    <source>
        <dbReference type="PROSITE" id="PS50164"/>
    </source>
</evidence>
<feature type="compositionally biased region" description="Low complexity" evidence="2">
    <location>
        <begin position="247"/>
        <end position="279"/>
    </location>
</feature>
<feature type="region of interest" description="Disordered" evidence="2">
    <location>
        <begin position="101"/>
        <end position="301"/>
    </location>
</feature>
<dbReference type="PANTHER" id="PTHR34477:SF1">
    <property type="entry name" value="UPF0213 PROTEIN YHBQ"/>
    <property type="match status" value="1"/>
</dbReference>
<proteinExistence type="inferred from homology"/>
<feature type="domain" description="GIY-YIG" evidence="3">
    <location>
        <begin position="1"/>
        <end position="76"/>
    </location>
</feature>
<evidence type="ECO:0000313" key="5">
    <source>
        <dbReference type="Proteomes" id="UP000056450"/>
    </source>
</evidence>
<dbReference type="Pfam" id="PF01541">
    <property type="entry name" value="GIY-YIG"/>
    <property type="match status" value="1"/>
</dbReference>
<gene>
    <name evidence="4" type="ORF">WI41_28530</name>
</gene>
<evidence type="ECO:0000256" key="1">
    <source>
        <dbReference type="ARBA" id="ARBA00007435"/>
    </source>
</evidence>
<dbReference type="PANTHER" id="PTHR34477">
    <property type="entry name" value="UPF0213 PROTEIN YHBQ"/>
    <property type="match status" value="1"/>
</dbReference>
<dbReference type="RefSeq" id="WP_059548833.1">
    <property type="nucleotide sequence ID" value="NZ_LOTQ01000056.1"/>
</dbReference>
<feature type="compositionally biased region" description="Low complexity" evidence="2">
    <location>
        <begin position="163"/>
        <end position="178"/>
    </location>
</feature>
<evidence type="ECO:0000313" key="4">
    <source>
        <dbReference type="EMBL" id="KUZ98431.1"/>
    </source>
</evidence>
<dbReference type="InterPro" id="IPR050190">
    <property type="entry name" value="UPF0213_domain"/>
</dbReference>
<reference evidence="4 5" key="1">
    <citation type="submission" date="2015-11" db="EMBL/GenBank/DDBJ databases">
        <title>Expanding the genomic diversity of Burkholderia species for the development of highly accurate diagnostics.</title>
        <authorList>
            <person name="Sahl J."/>
            <person name="Keim P."/>
            <person name="Wagner D."/>
        </authorList>
    </citation>
    <scope>NUCLEOTIDE SEQUENCE [LARGE SCALE GENOMIC DNA]</scope>
    <source>
        <strain evidence="4 5">RF32-BP12</strain>
    </source>
</reference>